<dbReference type="AlphaFoldDB" id="A0A814WQU5"/>
<evidence type="ECO:0000313" key="9">
    <source>
        <dbReference type="Proteomes" id="UP000663832"/>
    </source>
</evidence>
<keyword evidence="9" id="KW-1185">Reference proteome</keyword>
<dbReference type="GO" id="GO:0045271">
    <property type="term" value="C:respiratory chain complex I"/>
    <property type="evidence" value="ECO:0007669"/>
    <property type="project" value="InterPro"/>
</dbReference>
<dbReference type="Proteomes" id="UP000663881">
    <property type="component" value="Unassembled WGS sequence"/>
</dbReference>
<dbReference type="Pfam" id="PF05071">
    <property type="entry name" value="NDUFA12"/>
    <property type="match status" value="1"/>
</dbReference>
<dbReference type="Proteomes" id="UP000663845">
    <property type="component" value="Unassembled WGS sequence"/>
</dbReference>
<evidence type="ECO:0000256" key="1">
    <source>
        <dbReference type="ARBA" id="ARBA00007355"/>
    </source>
</evidence>
<evidence type="ECO:0000313" key="8">
    <source>
        <dbReference type="EMBL" id="CAF3883701.1"/>
    </source>
</evidence>
<protein>
    <recommendedName>
        <fullName evidence="10">NADH dehydrogenase [ubiquinone] 1 alpha subcomplex subunit 12</fullName>
    </recommendedName>
</protein>
<evidence type="ECO:0008006" key="10">
    <source>
        <dbReference type="Google" id="ProtNLM"/>
    </source>
</evidence>
<evidence type="ECO:0000313" key="3">
    <source>
        <dbReference type="EMBL" id="CAF1103604.1"/>
    </source>
</evidence>
<evidence type="ECO:0000256" key="2">
    <source>
        <dbReference type="SAM" id="MobiDB-lite"/>
    </source>
</evidence>
<dbReference type="Proteomes" id="UP000663860">
    <property type="component" value="Unassembled WGS sequence"/>
</dbReference>
<feature type="compositionally biased region" description="Basic and acidic residues" evidence="2">
    <location>
        <begin position="85"/>
        <end position="98"/>
    </location>
</feature>
<dbReference type="Proteomes" id="UP000663844">
    <property type="component" value="Unassembled WGS sequence"/>
</dbReference>
<evidence type="ECO:0000313" key="4">
    <source>
        <dbReference type="EMBL" id="CAF1104885.1"/>
    </source>
</evidence>
<feature type="compositionally biased region" description="Basic and acidic residues" evidence="2">
    <location>
        <begin position="122"/>
        <end position="142"/>
    </location>
</feature>
<dbReference type="GO" id="GO:0032981">
    <property type="term" value="P:mitochondrial respiratory chain complex I assembly"/>
    <property type="evidence" value="ECO:0007669"/>
    <property type="project" value="TreeGrafter"/>
</dbReference>
<accession>A0A814WQU5</accession>
<feature type="region of interest" description="Disordered" evidence="2">
    <location>
        <begin position="77"/>
        <end position="142"/>
    </location>
</feature>
<reference evidence="6" key="1">
    <citation type="submission" date="2021-02" db="EMBL/GenBank/DDBJ databases">
        <authorList>
            <person name="Nowell W R."/>
        </authorList>
    </citation>
    <scope>NUCLEOTIDE SEQUENCE</scope>
</reference>
<evidence type="ECO:0000313" key="6">
    <source>
        <dbReference type="EMBL" id="CAF1207313.1"/>
    </source>
</evidence>
<dbReference type="PANTHER" id="PTHR32470">
    <property type="entry name" value="ADH DEHYDROGENASE [UBIQUINONE] 1 ALPHA SUBCOMPLEX ASSEMBLY FACTOR 2"/>
    <property type="match status" value="1"/>
</dbReference>
<dbReference type="OrthoDB" id="10255576at2759"/>
<evidence type="ECO:0000313" key="5">
    <source>
        <dbReference type="EMBL" id="CAF1136734.1"/>
    </source>
</evidence>
<evidence type="ECO:0000313" key="7">
    <source>
        <dbReference type="EMBL" id="CAF3713961.1"/>
    </source>
</evidence>
<dbReference type="Proteomes" id="UP000663891">
    <property type="component" value="Unassembled WGS sequence"/>
</dbReference>
<dbReference type="EMBL" id="CAJNOG010000274">
    <property type="protein sequence ID" value="CAF1136734.1"/>
    <property type="molecule type" value="Genomic_DNA"/>
</dbReference>
<proteinExistence type="inferred from homology"/>
<dbReference type="EMBL" id="CAJOAZ010000791">
    <property type="protein sequence ID" value="CAF3713961.1"/>
    <property type="molecule type" value="Genomic_DNA"/>
</dbReference>
<dbReference type="EMBL" id="CAJNOE010000265">
    <property type="protein sequence ID" value="CAF1103604.1"/>
    <property type="molecule type" value="Genomic_DNA"/>
</dbReference>
<name>A0A814WQU5_9BILA</name>
<dbReference type="EMBL" id="CAJNOM010000193">
    <property type="protein sequence ID" value="CAF1207313.1"/>
    <property type="molecule type" value="Genomic_DNA"/>
</dbReference>
<comment type="caution">
    <text evidence="6">The sequence shown here is derived from an EMBL/GenBank/DDBJ whole genome shotgun (WGS) entry which is preliminary data.</text>
</comment>
<dbReference type="GO" id="GO:0005739">
    <property type="term" value="C:mitochondrion"/>
    <property type="evidence" value="ECO:0007669"/>
    <property type="project" value="TreeGrafter"/>
</dbReference>
<sequence length="142" mass="16868">MAKFLQTLKQIFTRTSSEQFVKLVGTDRFQNKFYERLPGNRYYESSARRYYEPSDYSNVRLHIDPAWEAWLRGTRKRPPTLNETVSHEHQRQQLEDKPINMLPTSYGRDSAQGGTNSYPIRENYEIDPGTKSREKQNPDQKY</sequence>
<dbReference type="EMBL" id="CAJOAY010001764">
    <property type="protein sequence ID" value="CAF3883701.1"/>
    <property type="molecule type" value="Genomic_DNA"/>
</dbReference>
<dbReference type="Proteomes" id="UP000663832">
    <property type="component" value="Unassembled WGS sequence"/>
</dbReference>
<dbReference type="EMBL" id="CAJNON010000209">
    <property type="protein sequence ID" value="CAF1104885.1"/>
    <property type="molecule type" value="Genomic_DNA"/>
</dbReference>
<dbReference type="InterPro" id="IPR052618">
    <property type="entry name" value="ComplexI_NDUFA12"/>
</dbReference>
<dbReference type="PANTHER" id="PTHR32470:SF2">
    <property type="entry name" value="NADH DEHYDROGENASE [UBIQUINONE] 1 ALPHA SUBCOMPLEX ASSEMBLY FACTOR 2"/>
    <property type="match status" value="1"/>
</dbReference>
<dbReference type="InterPro" id="IPR007763">
    <property type="entry name" value="NDUFA12"/>
</dbReference>
<organism evidence="6 9">
    <name type="scientific">Adineta steineri</name>
    <dbReference type="NCBI Taxonomy" id="433720"/>
    <lineage>
        <taxon>Eukaryota</taxon>
        <taxon>Metazoa</taxon>
        <taxon>Spiralia</taxon>
        <taxon>Gnathifera</taxon>
        <taxon>Rotifera</taxon>
        <taxon>Eurotatoria</taxon>
        <taxon>Bdelloidea</taxon>
        <taxon>Adinetida</taxon>
        <taxon>Adinetidae</taxon>
        <taxon>Adineta</taxon>
    </lineage>
</organism>
<gene>
    <name evidence="3" type="ORF">IZO911_LOCUS23184</name>
    <name evidence="5" type="ORF">JYZ213_LOCUS23325</name>
    <name evidence="8" type="ORF">OKA104_LOCUS23276</name>
    <name evidence="7" type="ORF">OXD698_LOCUS13162</name>
    <name evidence="6" type="ORF">QVE165_LOCUS26162</name>
    <name evidence="4" type="ORF">VCS650_LOCUS20308</name>
</gene>
<comment type="similarity">
    <text evidence="1">Belongs to the complex I NDUFA12 subunit family.</text>
</comment>